<dbReference type="PANTHER" id="PTHR11733">
    <property type="entry name" value="ZINC METALLOPROTEASE FAMILY M13 NEPRILYSIN-RELATED"/>
    <property type="match status" value="1"/>
</dbReference>
<dbReference type="Pfam" id="PF05649">
    <property type="entry name" value="Peptidase_M13_N"/>
    <property type="match status" value="1"/>
</dbReference>
<dbReference type="EMBL" id="CH933812">
    <property type="protein sequence ID" value="KRG07104.1"/>
    <property type="molecule type" value="Genomic_DNA"/>
</dbReference>
<dbReference type="EC" id="3.4.24.-" evidence="13 14"/>
<feature type="domain" description="Peptidase M13 N-terminal" evidence="12">
    <location>
        <begin position="241"/>
        <end position="630"/>
    </location>
</feature>
<dbReference type="Pfam" id="PF01431">
    <property type="entry name" value="Peptidase_M13"/>
    <property type="match status" value="1"/>
</dbReference>
<evidence type="ECO:0000256" key="10">
    <source>
        <dbReference type="SAM" id="Phobius"/>
    </source>
</evidence>
<dbReference type="OrthoDB" id="6475849at2759"/>
<dbReference type="GO" id="GO:0016485">
    <property type="term" value="P:protein processing"/>
    <property type="evidence" value="ECO:0007669"/>
    <property type="project" value="TreeGrafter"/>
</dbReference>
<evidence type="ECO:0000256" key="9">
    <source>
        <dbReference type="SAM" id="MobiDB-lite"/>
    </source>
</evidence>
<evidence type="ECO:0000256" key="6">
    <source>
        <dbReference type="ARBA" id="ARBA00022801"/>
    </source>
</evidence>
<dbReference type="SMR" id="B4L6G3"/>
<evidence type="ECO:0000256" key="1">
    <source>
        <dbReference type="ARBA" id="ARBA00001947"/>
    </source>
</evidence>
<reference evidence="13 15" key="1">
    <citation type="journal article" date="2007" name="Nature">
        <title>Evolution of genes and genomes on the Drosophila phylogeny.</title>
        <authorList>
            <consortium name="Drosophila 12 Genomes Consortium"/>
            <person name="Clark A.G."/>
            <person name="Eisen M.B."/>
            <person name="Smith D.R."/>
            <person name="Bergman C.M."/>
            <person name="Oliver B."/>
            <person name="Markow T.A."/>
            <person name="Kaufman T.C."/>
            <person name="Kellis M."/>
            <person name="Gelbart W."/>
            <person name="Iyer V.N."/>
            <person name="Pollard D.A."/>
            <person name="Sackton T.B."/>
            <person name="Larracuente A.M."/>
            <person name="Singh N.D."/>
            <person name="Abad J.P."/>
            <person name="Abt D.N."/>
            <person name="Adryan B."/>
            <person name="Aguade M."/>
            <person name="Akashi H."/>
            <person name="Anderson W.W."/>
            <person name="Aquadro C.F."/>
            <person name="Ardell D.H."/>
            <person name="Arguello R."/>
            <person name="Artieri C.G."/>
            <person name="Barbash D.A."/>
            <person name="Barker D."/>
            <person name="Barsanti P."/>
            <person name="Batterham P."/>
            <person name="Batzoglou S."/>
            <person name="Begun D."/>
            <person name="Bhutkar A."/>
            <person name="Blanco E."/>
            <person name="Bosak S.A."/>
            <person name="Bradley R.K."/>
            <person name="Brand A.D."/>
            <person name="Brent M.R."/>
            <person name="Brooks A.N."/>
            <person name="Brown R.H."/>
            <person name="Butlin R.K."/>
            <person name="Caggese C."/>
            <person name="Calvi B.R."/>
            <person name="Bernardo de Carvalho A."/>
            <person name="Caspi A."/>
            <person name="Castrezana S."/>
            <person name="Celniker S.E."/>
            <person name="Chang J.L."/>
            <person name="Chapple C."/>
            <person name="Chatterji S."/>
            <person name="Chinwalla A."/>
            <person name="Civetta A."/>
            <person name="Clifton S.W."/>
            <person name="Comeron J.M."/>
            <person name="Costello J.C."/>
            <person name="Coyne J.A."/>
            <person name="Daub J."/>
            <person name="David R.G."/>
            <person name="Delcher A.L."/>
            <person name="Delehaunty K."/>
            <person name="Do C.B."/>
            <person name="Ebling H."/>
            <person name="Edwards K."/>
            <person name="Eickbush T."/>
            <person name="Evans J.D."/>
            <person name="Filipski A."/>
            <person name="Findeiss S."/>
            <person name="Freyhult E."/>
            <person name="Fulton L."/>
            <person name="Fulton R."/>
            <person name="Garcia A.C."/>
            <person name="Gardiner A."/>
            <person name="Garfield D.A."/>
            <person name="Garvin B.E."/>
            <person name="Gibson G."/>
            <person name="Gilbert D."/>
            <person name="Gnerre S."/>
            <person name="Godfrey J."/>
            <person name="Good R."/>
            <person name="Gotea V."/>
            <person name="Gravely B."/>
            <person name="Greenberg A.J."/>
            <person name="Griffiths-Jones S."/>
            <person name="Gross S."/>
            <person name="Guigo R."/>
            <person name="Gustafson E.A."/>
            <person name="Haerty W."/>
            <person name="Hahn M.W."/>
            <person name="Halligan D.L."/>
            <person name="Halpern A.L."/>
            <person name="Halter G.M."/>
            <person name="Han M.V."/>
            <person name="Heger A."/>
            <person name="Hillier L."/>
            <person name="Hinrichs A.S."/>
            <person name="Holmes I."/>
            <person name="Hoskins R.A."/>
            <person name="Hubisz M.J."/>
            <person name="Hultmark D."/>
            <person name="Huntley M.A."/>
            <person name="Jaffe D.B."/>
            <person name="Jagadeeshan S."/>
            <person name="Jeck W.R."/>
            <person name="Johnson J."/>
            <person name="Jones C.D."/>
            <person name="Jordan W.C."/>
            <person name="Karpen G.H."/>
            <person name="Kataoka E."/>
            <person name="Keightley P.D."/>
            <person name="Kheradpour P."/>
            <person name="Kirkness E.F."/>
            <person name="Koerich L.B."/>
            <person name="Kristiansen K."/>
            <person name="Kudrna D."/>
            <person name="Kulathinal R.J."/>
            <person name="Kumar S."/>
            <person name="Kwok R."/>
            <person name="Lander E."/>
            <person name="Langley C.H."/>
            <person name="Lapoint R."/>
            <person name="Lazzaro B.P."/>
            <person name="Lee S.J."/>
            <person name="Levesque L."/>
            <person name="Li R."/>
            <person name="Lin C.F."/>
            <person name="Lin M.F."/>
            <person name="Lindblad-Toh K."/>
            <person name="Llopart A."/>
            <person name="Long M."/>
            <person name="Low L."/>
            <person name="Lozovsky E."/>
            <person name="Lu J."/>
            <person name="Luo M."/>
            <person name="Machado C.A."/>
            <person name="Makalowski W."/>
            <person name="Marzo M."/>
            <person name="Matsuda M."/>
            <person name="Matzkin L."/>
            <person name="McAllister B."/>
            <person name="McBride C.S."/>
            <person name="McKernan B."/>
            <person name="McKernan K."/>
            <person name="Mendez-Lago M."/>
            <person name="Minx P."/>
            <person name="Mollenhauer M.U."/>
            <person name="Montooth K."/>
            <person name="Mount S.M."/>
            <person name="Mu X."/>
            <person name="Myers E."/>
            <person name="Negre B."/>
            <person name="Newfeld S."/>
            <person name="Nielsen R."/>
            <person name="Noor M.A."/>
            <person name="O'Grady P."/>
            <person name="Pachter L."/>
            <person name="Papaceit M."/>
            <person name="Parisi M.J."/>
            <person name="Parisi M."/>
            <person name="Parts L."/>
            <person name="Pedersen J.S."/>
            <person name="Pesole G."/>
            <person name="Phillippy A.M."/>
            <person name="Ponting C.P."/>
            <person name="Pop M."/>
            <person name="Porcelli D."/>
            <person name="Powell J.R."/>
            <person name="Prohaska S."/>
            <person name="Pruitt K."/>
            <person name="Puig M."/>
            <person name="Quesneville H."/>
            <person name="Ram K.R."/>
            <person name="Rand D."/>
            <person name="Rasmussen M.D."/>
            <person name="Reed L.K."/>
            <person name="Reenan R."/>
            <person name="Reily A."/>
            <person name="Remington K.A."/>
            <person name="Rieger T.T."/>
            <person name="Ritchie M.G."/>
            <person name="Robin C."/>
            <person name="Rogers Y.H."/>
            <person name="Rohde C."/>
            <person name="Rozas J."/>
            <person name="Rubenfield M.J."/>
            <person name="Ruiz A."/>
            <person name="Russo S."/>
            <person name="Salzberg S.L."/>
            <person name="Sanchez-Gracia A."/>
            <person name="Saranga D.J."/>
            <person name="Sato H."/>
            <person name="Schaeffer S.W."/>
            <person name="Schatz M.C."/>
            <person name="Schlenke T."/>
            <person name="Schwartz R."/>
            <person name="Segarra C."/>
            <person name="Singh R.S."/>
            <person name="Sirot L."/>
            <person name="Sirota M."/>
            <person name="Sisneros N.B."/>
            <person name="Smith C.D."/>
            <person name="Smith T.F."/>
            <person name="Spieth J."/>
            <person name="Stage D.E."/>
            <person name="Stark A."/>
            <person name="Stephan W."/>
            <person name="Strausberg R.L."/>
            <person name="Strempel S."/>
            <person name="Sturgill D."/>
            <person name="Sutton G."/>
            <person name="Sutton G.G."/>
            <person name="Tao W."/>
            <person name="Teichmann S."/>
            <person name="Tobari Y.N."/>
            <person name="Tomimura Y."/>
            <person name="Tsolas J.M."/>
            <person name="Valente V.L."/>
            <person name="Venter E."/>
            <person name="Venter J.C."/>
            <person name="Vicario S."/>
            <person name="Vieira F.G."/>
            <person name="Vilella A.J."/>
            <person name="Villasante A."/>
            <person name="Walenz B."/>
            <person name="Wang J."/>
            <person name="Wasserman M."/>
            <person name="Watts T."/>
            <person name="Wilson D."/>
            <person name="Wilson R.K."/>
            <person name="Wing R.A."/>
            <person name="Wolfner M.F."/>
            <person name="Wong A."/>
            <person name="Wong G.K."/>
            <person name="Wu C.I."/>
            <person name="Wu G."/>
            <person name="Yamamoto D."/>
            <person name="Yang H.P."/>
            <person name="Yang S.P."/>
            <person name="Yorke J.A."/>
            <person name="Yoshida K."/>
            <person name="Zdobnov E."/>
            <person name="Zhang P."/>
            <person name="Zhang Y."/>
            <person name="Zimin A.V."/>
            <person name="Baldwin J."/>
            <person name="Abdouelleil A."/>
            <person name="Abdulkadir J."/>
            <person name="Abebe A."/>
            <person name="Abera B."/>
            <person name="Abreu J."/>
            <person name="Acer S.C."/>
            <person name="Aftuck L."/>
            <person name="Alexander A."/>
            <person name="An P."/>
            <person name="Anderson E."/>
            <person name="Anderson S."/>
            <person name="Arachi H."/>
            <person name="Azer M."/>
            <person name="Bachantsang P."/>
            <person name="Barry A."/>
            <person name="Bayul T."/>
            <person name="Berlin A."/>
            <person name="Bessette D."/>
            <person name="Bloom T."/>
            <person name="Blye J."/>
            <person name="Boguslavskiy L."/>
            <person name="Bonnet C."/>
            <person name="Boukhgalter B."/>
            <person name="Bourzgui I."/>
            <person name="Brown A."/>
            <person name="Cahill P."/>
            <person name="Channer S."/>
            <person name="Cheshatsang Y."/>
            <person name="Chuda L."/>
            <person name="Citroen M."/>
            <person name="Collymore A."/>
            <person name="Cooke P."/>
            <person name="Costello M."/>
            <person name="D'Aco K."/>
            <person name="Daza R."/>
            <person name="De Haan G."/>
            <person name="DeGray S."/>
            <person name="DeMaso C."/>
            <person name="Dhargay N."/>
            <person name="Dooley K."/>
            <person name="Dooley E."/>
            <person name="Doricent M."/>
            <person name="Dorje P."/>
            <person name="Dorjee K."/>
            <person name="Dupes A."/>
            <person name="Elong R."/>
            <person name="Falk J."/>
            <person name="Farina A."/>
            <person name="Faro S."/>
            <person name="Ferguson D."/>
            <person name="Fisher S."/>
            <person name="Foley C.D."/>
            <person name="Franke A."/>
            <person name="Friedrich D."/>
            <person name="Gadbois L."/>
            <person name="Gearin G."/>
            <person name="Gearin C.R."/>
            <person name="Giannoukos G."/>
            <person name="Goode T."/>
            <person name="Graham J."/>
            <person name="Grandbois E."/>
            <person name="Grewal S."/>
            <person name="Gyaltsen K."/>
            <person name="Hafez N."/>
            <person name="Hagos B."/>
            <person name="Hall J."/>
            <person name="Henson C."/>
            <person name="Hollinger A."/>
            <person name="Honan T."/>
            <person name="Huard M.D."/>
            <person name="Hughes L."/>
            <person name="Hurhula B."/>
            <person name="Husby M.E."/>
            <person name="Kamat A."/>
            <person name="Kanga B."/>
            <person name="Kashin S."/>
            <person name="Khazanovich D."/>
            <person name="Kisner P."/>
            <person name="Lance K."/>
            <person name="Lara M."/>
            <person name="Lee W."/>
            <person name="Lennon N."/>
            <person name="Letendre F."/>
            <person name="LeVine R."/>
            <person name="Lipovsky A."/>
            <person name="Liu X."/>
            <person name="Liu J."/>
            <person name="Liu S."/>
            <person name="Lokyitsang T."/>
            <person name="Lokyitsang Y."/>
            <person name="Lubonja R."/>
            <person name="Lui A."/>
            <person name="MacDonald P."/>
            <person name="Magnisalis V."/>
            <person name="Maru K."/>
            <person name="Matthews C."/>
            <person name="McCusker W."/>
            <person name="McDonough S."/>
            <person name="Mehta T."/>
            <person name="Meldrim J."/>
            <person name="Meneus L."/>
            <person name="Mihai O."/>
            <person name="Mihalev A."/>
            <person name="Mihova T."/>
            <person name="Mittelman R."/>
            <person name="Mlenga V."/>
            <person name="Montmayeur A."/>
            <person name="Mulrain L."/>
            <person name="Navidi A."/>
            <person name="Naylor J."/>
            <person name="Negash T."/>
            <person name="Nguyen T."/>
            <person name="Nguyen N."/>
            <person name="Nicol R."/>
            <person name="Norbu C."/>
            <person name="Norbu N."/>
            <person name="Novod N."/>
            <person name="O'Neill B."/>
            <person name="Osman S."/>
            <person name="Markiewicz E."/>
            <person name="Oyono O.L."/>
            <person name="Patti C."/>
            <person name="Phunkhang P."/>
            <person name="Pierre F."/>
            <person name="Priest M."/>
            <person name="Raghuraman S."/>
            <person name="Rege F."/>
            <person name="Reyes R."/>
            <person name="Rise C."/>
            <person name="Rogov P."/>
            <person name="Ross K."/>
            <person name="Ryan E."/>
            <person name="Settipalli S."/>
            <person name="Shea T."/>
            <person name="Sherpa N."/>
            <person name="Shi L."/>
            <person name="Shih D."/>
            <person name="Sparrow T."/>
            <person name="Spaulding J."/>
            <person name="Stalker J."/>
            <person name="Stange-Thomann N."/>
            <person name="Stavropoulos S."/>
            <person name="Stone C."/>
            <person name="Strader C."/>
            <person name="Tesfaye S."/>
            <person name="Thomson T."/>
            <person name="Thoulutsang Y."/>
            <person name="Thoulutsang D."/>
            <person name="Topham K."/>
            <person name="Topping I."/>
            <person name="Tsamla T."/>
            <person name="Vassiliev H."/>
            <person name="Vo A."/>
            <person name="Wangchuk T."/>
            <person name="Wangdi T."/>
            <person name="Weiand M."/>
            <person name="Wilkinson J."/>
            <person name="Wilson A."/>
            <person name="Yadav S."/>
            <person name="Young G."/>
            <person name="Yu Q."/>
            <person name="Zembek L."/>
            <person name="Zhong D."/>
            <person name="Zimmer A."/>
            <person name="Zwirko Z."/>
            <person name="Jaffe D.B."/>
            <person name="Alvarez P."/>
            <person name="Brockman W."/>
            <person name="Butler J."/>
            <person name="Chin C."/>
            <person name="Gnerre S."/>
            <person name="Grabherr M."/>
            <person name="Kleber M."/>
            <person name="Mauceli E."/>
            <person name="MacCallum I."/>
        </authorList>
    </citation>
    <scope>NUCLEOTIDE SEQUENCE [LARGE SCALE GENOMIC DNA]</scope>
    <source>
        <strain evidence="13">TSC#15081-1352.22</strain>
        <strain evidence="15">Tucson 15081-1352.22</strain>
    </source>
</reference>
<evidence type="ECO:0000256" key="5">
    <source>
        <dbReference type="ARBA" id="ARBA00022723"/>
    </source>
</evidence>
<dbReference type="PROSITE" id="PS51885">
    <property type="entry name" value="NEPRILYSIN"/>
    <property type="match status" value="1"/>
</dbReference>
<dbReference type="HOGENOM" id="CLU_006187_4_0_1"/>
<evidence type="ECO:0000256" key="2">
    <source>
        <dbReference type="ARBA" id="ARBA00004401"/>
    </source>
</evidence>
<dbReference type="InterPro" id="IPR018497">
    <property type="entry name" value="Peptidase_M13_C"/>
</dbReference>
<keyword evidence="5" id="KW-0479">Metal-binding</keyword>
<evidence type="ECO:0000256" key="7">
    <source>
        <dbReference type="ARBA" id="ARBA00022833"/>
    </source>
</evidence>
<evidence type="ECO:0000256" key="3">
    <source>
        <dbReference type="ARBA" id="ARBA00007357"/>
    </source>
</evidence>
<sequence>MEASRAGQCRVGLCDMLATPTAGKAPTKPSNERPNLNNGYLQANALEDLSSTAVSPLLGQQLQQLPQQLPQLLPAQQQHQQHHQQQQQQQQQQLPPPQQQLKLPTVVFLSPDGSGAVGSALQRNAPATAAGAGPGSGSGSAPAVSAPSVASDWLLLKEAQHRRRLLILAIAFTVLGAAIGALAIYFASVHQRCQLYPRSGPQDAGDGSFNLDGSHNNICMTQECVRTAASLLSAMDLTADPCDDFFQFACGTWNKMHPIPEDRSSISTFEVLSDQQQLVLRGVLEEPVDEHDNAATVKAKAFFKSCMDLPQIRKVGVGRLKRVLRSLGGWPVIERNWQPPANLSVEQVMGQLRFNYSESVMIELYVGADDKNSSVNIIQMDQLQYALPSRDYYLKPNSENDRQAYHKYMTQISLLLGADPATAADELREVIQFETELVNVSLAEADRHDTSAVYKKLTLPELQERVPELNWTEYLQTAVGPGIQLDANEPLVTYGLVYLTEMGRILRETDLRVVHNYMLWRLVMSLMTHMIDEYQRERVEFRKILLGIQSERTRWSQCVEWTNKKLGVAVGALFIRDNFNQDSKEVALEMIHNIRAAFNELLAENHWMDDETRAVAKEKADSMNERIGYPEVLTNVTELEQEYVNLTIVPDNFLDNVFSILQWESEKLLNLLRQPVDKEKWTTEPAVVNAFYNPNKNDIVFPAGILQPLFYSQHFPKSLNYGGIGVVIGHEITHGFDDKGRQFDKEGNMMQWWNNATIEAFRERTQCVIDQYSRYKINEVDMFMDGRMTQGENIADNGGLKQSFRAYKKWERLNGREQQLPALNMTHDQLFFLNYAQIWCGSMRPEDALTKIRSSVHSPGFVRVLGPLSNSRDFANAYNCAVGTTMNPAKKCSVW</sequence>
<dbReference type="FunCoup" id="B4L6G3">
    <property type="interactions" value="175"/>
</dbReference>
<dbReference type="KEGG" id="dmo:Dmoj_GI16188"/>
<dbReference type="InterPro" id="IPR024079">
    <property type="entry name" value="MetalloPept_cat_dom_sf"/>
</dbReference>
<keyword evidence="10" id="KW-0472">Membrane</keyword>
<dbReference type="AlphaFoldDB" id="B4L6G3"/>
<keyword evidence="4" id="KW-0645">Protease</keyword>
<evidence type="ECO:0000259" key="12">
    <source>
        <dbReference type="Pfam" id="PF05649"/>
    </source>
</evidence>
<feature type="region of interest" description="Disordered" evidence="9">
    <location>
        <begin position="73"/>
        <end position="96"/>
    </location>
</feature>
<dbReference type="CDD" id="cd08662">
    <property type="entry name" value="M13"/>
    <property type="match status" value="1"/>
</dbReference>
<evidence type="ECO:0000256" key="4">
    <source>
        <dbReference type="ARBA" id="ARBA00022670"/>
    </source>
</evidence>
<feature type="compositionally biased region" description="Polar residues" evidence="9">
    <location>
        <begin position="28"/>
        <end position="41"/>
    </location>
</feature>
<keyword evidence="8" id="KW-0482">Metalloprotease</keyword>
<keyword evidence="10" id="KW-1133">Transmembrane helix</keyword>
<keyword evidence="10" id="KW-0812">Transmembrane</keyword>
<keyword evidence="7" id="KW-0862">Zinc</keyword>
<gene>
    <name evidence="13" type="primary">Dmoj\GI16188</name>
    <name evidence="13" type="ORF">Dmoj_GI16188</name>
</gene>
<dbReference type="PRINTS" id="PR00786">
    <property type="entry name" value="NEPRILYSIN"/>
</dbReference>
<evidence type="ECO:0000256" key="8">
    <source>
        <dbReference type="ARBA" id="ARBA00023049"/>
    </source>
</evidence>
<feature type="region of interest" description="Disordered" evidence="9">
    <location>
        <begin position="18"/>
        <end position="42"/>
    </location>
</feature>
<dbReference type="GO" id="GO:0046872">
    <property type="term" value="F:metal ion binding"/>
    <property type="evidence" value="ECO:0007669"/>
    <property type="project" value="UniProtKB-KW"/>
</dbReference>
<dbReference type="SUPFAM" id="SSF55486">
    <property type="entry name" value="Metalloproteases ('zincins'), catalytic domain"/>
    <property type="match status" value="1"/>
</dbReference>
<dbReference type="SUPFAM" id="SSF81995">
    <property type="entry name" value="beta-sandwich domain of Sec23/24"/>
    <property type="match status" value="1"/>
</dbReference>
<dbReference type="PANTHER" id="PTHR11733:SF241">
    <property type="entry name" value="GH26575P-RELATED"/>
    <property type="match status" value="1"/>
</dbReference>
<keyword evidence="6 13" id="KW-0378">Hydrolase</keyword>
<keyword evidence="15" id="KW-1185">Reference proteome</keyword>
<organism evidence="13 15">
    <name type="scientific">Drosophila mojavensis</name>
    <name type="common">Fruit fly</name>
    <dbReference type="NCBI Taxonomy" id="7230"/>
    <lineage>
        <taxon>Eukaryota</taxon>
        <taxon>Metazoa</taxon>
        <taxon>Ecdysozoa</taxon>
        <taxon>Arthropoda</taxon>
        <taxon>Hexapoda</taxon>
        <taxon>Insecta</taxon>
        <taxon>Pterygota</taxon>
        <taxon>Neoptera</taxon>
        <taxon>Endopterygota</taxon>
        <taxon>Diptera</taxon>
        <taxon>Brachycera</taxon>
        <taxon>Muscomorpha</taxon>
        <taxon>Ephydroidea</taxon>
        <taxon>Drosophilidae</taxon>
        <taxon>Drosophila</taxon>
    </lineage>
</organism>
<evidence type="ECO:0000313" key="14">
    <source>
        <dbReference type="EMBL" id="KRG07104.1"/>
    </source>
</evidence>
<comment type="cofactor">
    <cofactor evidence="1">
        <name>Zn(2+)</name>
        <dbReference type="ChEBI" id="CHEBI:29105"/>
    </cofactor>
</comment>
<dbReference type="InterPro" id="IPR008753">
    <property type="entry name" value="Peptidase_M13_N"/>
</dbReference>
<evidence type="ECO:0000313" key="15">
    <source>
        <dbReference type="Proteomes" id="UP000009192"/>
    </source>
</evidence>
<dbReference type="EMBL" id="CH933812">
    <property type="protein sequence ID" value="EDW05959.2"/>
    <property type="molecule type" value="Genomic_DNA"/>
</dbReference>
<proteinExistence type="inferred from homology"/>
<evidence type="ECO:0000259" key="11">
    <source>
        <dbReference type="Pfam" id="PF01431"/>
    </source>
</evidence>
<dbReference type="InterPro" id="IPR042089">
    <property type="entry name" value="Peptidase_M13_dom_2"/>
</dbReference>
<reference evidence="13" key="3">
    <citation type="submission" date="2015-11" db="EMBL/GenBank/DDBJ databases">
        <authorList>
            <consortium name="FlyBase"/>
        </authorList>
    </citation>
    <scope>NUCLEOTIDE SEQUENCE</scope>
    <source>
        <strain evidence="13">TSC#15081-1352.22</strain>
    </source>
</reference>
<evidence type="ECO:0000313" key="13">
    <source>
        <dbReference type="EMBL" id="EDW05959.2"/>
    </source>
</evidence>
<dbReference type="MEROPS" id="M13.A15"/>
<dbReference type="Proteomes" id="UP000009192">
    <property type="component" value="Unassembled WGS sequence"/>
</dbReference>
<comment type="subcellular location">
    <subcellularLocation>
        <location evidence="2">Cell membrane</location>
        <topology evidence="2">Single-pass type II membrane protein</topology>
    </subcellularLocation>
</comment>
<dbReference type="Gene3D" id="1.10.1380.10">
    <property type="entry name" value="Neutral endopeptidase , domain2"/>
    <property type="match status" value="1"/>
</dbReference>
<dbReference type="InterPro" id="IPR000718">
    <property type="entry name" value="Peptidase_M13"/>
</dbReference>
<dbReference type="GO" id="GO:0004222">
    <property type="term" value="F:metalloendopeptidase activity"/>
    <property type="evidence" value="ECO:0007669"/>
    <property type="project" value="InterPro"/>
</dbReference>
<protein>
    <submittedName>
        <fullName evidence="13">Uncharacterized protein, isoform A</fullName>
        <ecNumber evidence="13 14">3.4.24.-</ecNumber>
    </submittedName>
    <submittedName>
        <fullName evidence="14">Uncharacterized protein, isoform B</fullName>
    </submittedName>
</protein>
<dbReference type="eggNOG" id="KOG3624">
    <property type="taxonomic scope" value="Eukaryota"/>
</dbReference>
<comment type="similarity">
    <text evidence="3">Belongs to the peptidase M13 family.</text>
</comment>
<accession>B4L6G3</accession>
<dbReference type="Gene3D" id="3.40.390.10">
    <property type="entry name" value="Collagenase (Catalytic Domain)"/>
    <property type="match status" value="1"/>
</dbReference>
<feature type="domain" description="Peptidase M13 C-terminal" evidence="11">
    <location>
        <begin position="689"/>
        <end position="894"/>
    </location>
</feature>
<feature type="transmembrane region" description="Helical" evidence="10">
    <location>
        <begin position="165"/>
        <end position="187"/>
    </location>
</feature>
<name>B4L6G3_DROMO</name>
<reference evidence="13" key="2">
    <citation type="journal article" date="2008" name="Bioinformatics">
        <title>Assembly reconciliation.</title>
        <authorList>
            <person name="Zimin A.V."/>
            <person name="Smith D.R."/>
            <person name="Sutton G."/>
            <person name="Yorke J.A."/>
        </authorList>
    </citation>
    <scope>NUCLEOTIDE SEQUENCE</scope>
    <source>
        <strain evidence="13">TSC#15081-1352.22</strain>
    </source>
</reference>
<dbReference type="GO" id="GO:0005886">
    <property type="term" value="C:plasma membrane"/>
    <property type="evidence" value="ECO:0007669"/>
    <property type="project" value="UniProtKB-SubCell"/>
</dbReference>
<dbReference type="InParanoid" id="B4L6G3"/>